<evidence type="ECO:0000313" key="1">
    <source>
        <dbReference type="EMBL" id="AGP32143.1"/>
    </source>
</evidence>
<accession>S4XNA4</accession>
<dbReference type="KEGG" id="scu:SCE1572_06405"/>
<dbReference type="AlphaFoldDB" id="S4XNA4"/>
<dbReference type="STRING" id="1254432.SCE1572_06405"/>
<name>S4XNA4_SORCE</name>
<dbReference type="eggNOG" id="COG0304">
    <property type="taxonomic scope" value="Bacteria"/>
</dbReference>
<gene>
    <name evidence="1" type="ORF">SCE1572_06405</name>
</gene>
<sequence>MGERAVSGERVVGLGLCTPIGTTEEMTLASMRAGLARFAEAAAPGAGEPVRASRLATLDPSSTRTERMIALGRAALDGVRERLKASPTGRVPLYLGLPEPSLGAPVARESLLGALLSAPPGQAGGALALVGAFEGGRAAFFEALSAAIGDLRAGRVGSMAVVGAVDSLCDADSLAALSAARLHLSPQNRDGRIPGEAAGFVVVARPGAAAGMGLEALGVVLGVALGAEPAPFASRVPSAADGLTGVFRALRGDEAAGARRVDEVMSCQPGESFWATELSRAYLRNAAWMPEPLALRAAGEWLGDAGAGAAPVMLAAALHRRRRRAQAARAAGRAPRALVYGSADGARGRGGRVGACVVEAAVGGSGGGEGR</sequence>
<protein>
    <submittedName>
        <fullName evidence="1">3-oxoacyl-ACP synthase</fullName>
    </submittedName>
</protein>
<evidence type="ECO:0000313" key="2">
    <source>
        <dbReference type="Proteomes" id="UP000014803"/>
    </source>
</evidence>
<dbReference type="HOGENOM" id="CLU_758407_0_0_7"/>
<dbReference type="Proteomes" id="UP000014803">
    <property type="component" value="Chromosome"/>
</dbReference>
<dbReference type="SUPFAM" id="SSF53901">
    <property type="entry name" value="Thiolase-like"/>
    <property type="match status" value="2"/>
</dbReference>
<organism evidence="1 2">
    <name type="scientific">Sorangium cellulosum So0157-2</name>
    <dbReference type="NCBI Taxonomy" id="1254432"/>
    <lineage>
        <taxon>Bacteria</taxon>
        <taxon>Pseudomonadati</taxon>
        <taxon>Myxococcota</taxon>
        <taxon>Polyangia</taxon>
        <taxon>Polyangiales</taxon>
        <taxon>Polyangiaceae</taxon>
        <taxon>Sorangium</taxon>
    </lineage>
</organism>
<reference evidence="1 2" key="1">
    <citation type="journal article" date="2013" name="Sci. Rep.">
        <title>Extraordinary expansion of a Sorangium cellulosum genome from an alkaline milieu.</title>
        <authorList>
            <person name="Han K."/>
            <person name="Li Z.F."/>
            <person name="Peng R."/>
            <person name="Zhu L.P."/>
            <person name="Zhou T."/>
            <person name="Wang L.G."/>
            <person name="Li S.G."/>
            <person name="Zhang X.B."/>
            <person name="Hu W."/>
            <person name="Wu Z.H."/>
            <person name="Qin N."/>
            <person name="Li Y.Z."/>
        </authorList>
    </citation>
    <scope>NUCLEOTIDE SEQUENCE [LARGE SCALE GENOMIC DNA]</scope>
    <source>
        <strain evidence="1 2">So0157-2</strain>
    </source>
</reference>
<dbReference type="PATRIC" id="fig|1254432.3.peg.1423"/>
<dbReference type="Gene3D" id="3.40.47.10">
    <property type="match status" value="1"/>
</dbReference>
<dbReference type="InterPro" id="IPR016039">
    <property type="entry name" value="Thiolase-like"/>
</dbReference>
<dbReference type="GO" id="GO:0016746">
    <property type="term" value="F:acyltransferase activity"/>
    <property type="evidence" value="ECO:0007669"/>
    <property type="project" value="InterPro"/>
</dbReference>
<proteinExistence type="predicted"/>
<dbReference type="EMBL" id="CP003969">
    <property type="protein sequence ID" value="AGP32143.1"/>
    <property type="molecule type" value="Genomic_DNA"/>
</dbReference>